<dbReference type="InterPro" id="IPR024079">
    <property type="entry name" value="MetalloPept_cat_dom_sf"/>
</dbReference>
<feature type="region of interest" description="Disordered" evidence="2">
    <location>
        <begin position="454"/>
        <end position="473"/>
    </location>
</feature>
<proteinExistence type="predicted"/>
<name>A0AAD7JBI0_9AGAR</name>
<dbReference type="Proteomes" id="UP001215280">
    <property type="component" value="Unassembled WGS sequence"/>
</dbReference>
<dbReference type="GO" id="GO:0006508">
    <property type="term" value="P:proteolysis"/>
    <property type="evidence" value="ECO:0007669"/>
    <property type="project" value="InterPro"/>
</dbReference>
<evidence type="ECO:0000256" key="1">
    <source>
        <dbReference type="SAM" id="Coils"/>
    </source>
</evidence>
<dbReference type="EMBL" id="JARJLG010000046">
    <property type="protein sequence ID" value="KAJ7761264.1"/>
    <property type="molecule type" value="Genomic_DNA"/>
</dbReference>
<feature type="domain" description="Peptidase M12A" evidence="3">
    <location>
        <begin position="275"/>
        <end position="398"/>
    </location>
</feature>
<dbReference type="Pfam" id="PF01400">
    <property type="entry name" value="Astacin"/>
    <property type="match status" value="1"/>
</dbReference>
<gene>
    <name evidence="4" type="ORF">DFH07DRAFT_425156</name>
</gene>
<organism evidence="4 5">
    <name type="scientific">Mycena maculata</name>
    <dbReference type="NCBI Taxonomy" id="230809"/>
    <lineage>
        <taxon>Eukaryota</taxon>
        <taxon>Fungi</taxon>
        <taxon>Dikarya</taxon>
        <taxon>Basidiomycota</taxon>
        <taxon>Agaricomycotina</taxon>
        <taxon>Agaricomycetes</taxon>
        <taxon>Agaricomycetidae</taxon>
        <taxon>Agaricales</taxon>
        <taxon>Marasmiineae</taxon>
        <taxon>Mycenaceae</taxon>
        <taxon>Mycena</taxon>
    </lineage>
</organism>
<evidence type="ECO:0000256" key="2">
    <source>
        <dbReference type="SAM" id="MobiDB-lite"/>
    </source>
</evidence>
<dbReference type="PANTHER" id="PTHR10127:SF850">
    <property type="entry name" value="METALLOENDOPEPTIDASE"/>
    <property type="match status" value="1"/>
</dbReference>
<feature type="coiled-coil region" evidence="1">
    <location>
        <begin position="1306"/>
        <end position="1369"/>
    </location>
</feature>
<protein>
    <recommendedName>
        <fullName evidence="3">Peptidase M12A domain-containing protein</fullName>
    </recommendedName>
</protein>
<accession>A0AAD7JBI0</accession>
<evidence type="ECO:0000313" key="5">
    <source>
        <dbReference type="Proteomes" id="UP001215280"/>
    </source>
</evidence>
<evidence type="ECO:0000313" key="4">
    <source>
        <dbReference type="EMBL" id="KAJ7761264.1"/>
    </source>
</evidence>
<sequence length="1526" mass="168020">MANFTQPLGWDATTLQNQILNVYNNTDLTNYAELDHNSIMRYFGSTPGVTSTTGTGPSFVTPPNFDLSEKDKAFLVLVYPRPRPLNTASEWTIDRALRVFEVDFATAEKMRSAYAAKEYQIGRTAFIAFLINKRLAVKASTESKQLYETGAEEVVDMEHWKTCAIAIPHNEADEAEVGIMAGTAARAVITRLSELWDPSTSITYSFLGGTAVQQAKVNTVIPKWFYANIQLTLVPSNGMIRIAFNPKGGSWSYVGTQATSIPMAQATMNLGWIENTGKVDATTGLATPISADERGSILHEFGHCLGLLHEHQSPERAKTLTLDNAAVYAYYAKTQGWDKETIKEQIIDVYNLNEVSNYSTLDTKSIMMYFMPREMNLQRINIPVNNELSEMDIAYMVINYPGQTTDSTWTLSHALQVAGVVGQTSNAIIAAAAKKNVTLVRTLFTAYQVEVRDNSKKPSADLNPTGADRGADVRASVGGCTMLDSPSEPTSTGATPAGAAHGVTRYENVLWSPGQEIHFTFMNGKTPGTAATDYRRQRVWQVLHFYERYSAVRFVEHPELRDFDFEGRSQEQAICPVRIAFGDPNVVEYYFVDEEWRANTGLSRIGRAVEISRPNTDGPLPRWATTWFGNQPVNADDELSENNLLEANRTLYHEILHIFGFYHEHESPRSSVKMIKLQDAFVATAYDTESIMLYPSLPIPGGQTAQNWVPSNTDLALLRVMYPDTDNITPTFEQAMAALGFNITEINRLAQTKVAAVSGAAAALFNLRDLVAEMIDNDPRLADWNPTIPLPFGQVARGPGRTVQPTQTINPGREVDDNSALVPGRTMKPTRPGKTVKAAKPRKTIKPGGALSGLDPSGDDPALAAVQSENAPGFLFQLVDALKQFFSPGGNQMFTLQFPGRYLDLDSYAWDTSSAGIYGQFIKPTVVNEAEFRLVDQMYDLQDVVVGPNGTNLSVVYEQVLNNFLPKFVDNGLFEQQDQIRRWLLKEVPMTQWIRDIMQRQNDREKALADGLAGSVNALAVISASAAPSTTSTGSDTDVAEGALAAFKPTAMKAAAPVFDISSKDIKTGETLNRIELSELLMNEYLYAKQDWELERDSMINSATRADVGTPEAQMQLNVLTRQLAHITDTRQAQLAAKYTDAVVRGYSHTVRRYMGYLDIKDPAEALQDAKDSLREAAMSSLDGSMNVYPVQMTPLDWFEGLSTSFTMEDLTQDVDLIRTQIDFKSSELDTLNGQLVALQMNSRGDPAALQKSVQDAQDALDAAQSTLALEYSNNVIQLAQTYLDTEGELDVDAMEEETGFAEAMLANLSGQLKKVQNAQNDLTASSRALSTLMTAQALAEATDTVGQQKQLSLRIKSLTGELRELQARWKVLTGSTGGVDTRPDLGTDTVNVDLNIKDTLELPPDTTSGGSRWQTMMFTYDSEEVAKMTKQDANATSNQWSCNIWFASASGGSSSSYAAAQATSEATKSSITLAFRATLVTVDRGGWFQPQFFAESQAFYKVCPDCLIFDKRDSIIPSPLISRID</sequence>
<keyword evidence="5" id="KW-1185">Reference proteome</keyword>
<dbReference type="PANTHER" id="PTHR10127">
    <property type="entry name" value="DISCOIDIN, CUB, EGF, LAMININ , AND ZINC METALLOPROTEASE DOMAIN CONTAINING"/>
    <property type="match status" value="1"/>
</dbReference>
<dbReference type="Gene3D" id="3.40.390.10">
    <property type="entry name" value="Collagenase (Catalytic Domain)"/>
    <property type="match status" value="2"/>
</dbReference>
<dbReference type="InterPro" id="IPR001506">
    <property type="entry name" value="Peptidase_M12A"/>
</dbReference>
<keyword evidence="1" id="KW-0175">Coiled coil</keyword>
<comment type="caution">
    <text evidence="4">The sequence shown here is derived from an EMBL/GenBank/DDBJ whole genome shotgun (WGS) entry which is preliminary data.</text>
</comment>
<dbReference type="SUPFAM" id="SSF55486">
    <property type="entry name" value="Metalloproteases ('zincins'), catalytic domain"/>
    <property type="match status" value="2"/>
</dbReference>
<reference evidence="4" key="1">
    <citation type="submission" date="2023-03" db="EMBL/GenBank/DDBJ databases">
        <title>Massive genome expansion in bonnet fungi (Mycena s.s.) driven by repeated elements and novel gene families across ecological guilds.</title>
        <authorList>
            <consortium name="Lawrence Berkeley National Laboratory"/>
            <person name="Harder C.B."/>
            <person name="Miyauchi S."/>
            <person name="Viragh M."/>
            <person name="Kuo A."/>
            <person name="Thoen E."/>
            <person name="Andreopoulos B."/>
            <person name="Lu D."/>
            <person name="Skrede I."/>
            <person name="Drula E."/>
            <person name="Henrissat B."/>
            <person name="Morin E."/>
            <person name="Kohler A."/>
            <person name="Barry K."/>
            <person name="LaButti K."/>
            <person name="Morin E."/>
            <person name="Salamov A."/>
            <person name="Lipzen A."/>
            <person name="Mereny Z."/>
            <person name="Hegedus B."/>
            <person name="Baldrian P."/>
            <person name="Stursova M."/>
            <person name="Weitz H."/>
            <person name="Taylor A."/>
            <person name="Grigoriev I.V."/>
            <person name="Nagy L.G."/>
            <person name="Martin F."/>
            <person name="Kauserud H."/>
        </authorList>
    </citation>
    <scope>NUCLEOTIDE SEQUENCE</scope>
    <source>
        <strain evidence="4">CBHHK188m</strain>
    </source>
</reference>
<evidence type="ECO:0000259" key="3">
    <source>
        <dbReference type="Pfam" id="PF01400"/>
    </source>
</evidence>
<feature type="region of interest" description="Disordered" evidence="2">
    <location>
        <begin position="823"/>
        <end position="854"/>
    </location>
</feature>
<dbReference type="GO" id="GO:0004222">
    <property type="term" value="F:metalloendopeptidase activity"/>
    <property type="evidence" value="ECO:0007669"/>
    <property type="project" value="InterPro"/>
</dbReference>